<dbReference type="GO" id="GO:0050380">
    <property type="term" value="F:undecaprenyl-diphosphatase activity"/>
    <property type="evidence" value="ECO:0007669"/>
    <property type="project" value="UniProtKB-UniRule"/>
</dbReference>
<evidence type="ECO:0000256" key="5">
    <source>
        <dbReference type="ARBA" id="ARBA00022475"/>
    </source>
</evidence>
<dbReference type="AlphaFoldDB" id="A0A238XSM3"/>
<organism evidence="15 16">
    <name type="scientific">Methylobacillus rhizosphaerae</name>
    <dbReference type="NCBI Taxonomy" id="551994"/>
    <lineage>
        <taxon>Bacteria</taxon>
        <taxon>Pseudomonadati</taxon>
        <taxon>Pseudomonadota</taxon>
        <taxon>Betaproteobacteria</taxon>
        <taxon>Nitrosomonadales</taxon>
        <taxon>Methylophilaceae</taxon>
        <taxon>Methylobacillus</taxon>
    </lineage>
</organism>
<keyword evidence="14" id="KW-0961">Cell wall biogenesis/degradation</keyword>
<comment type="function">
    <text evidence="14">Catalyzes the dephosphorylation of undecaprenyl diphosphate (UPP). Confers resistance to bacitracin.</text>
</comment>
<dbReference type="GO" id="GO:0071555">
    <property type="term" value="P:cell wall organization"/>
    <property type="evidence" value="ECO:0007669"/>
    <property type="project" value="UniProtKB-KW"/>
</dbReference>
<dbReference type="HAMAP" id="MF_01006">
    <property type="entry name" value="Undec_diphosphatase"/>
    <property type="match status" value="1"/>
</dbReference>
<evidence type="ECO:0000256" key="4">
    <source>
        <dbReference type="ARBA" id="ARBA00021581"/>
    </source>
</evidence>
<dbReference type="InterPro" id="IPR003824">
    <property type="entry name" value="UppP"/>
</dbReference>
<feature type="transmembrane region" description="Helical" evidence="14">
    <location>
        <begin position="83"/>
        <end position="104"/>
    </location>
</feature>
<comment type="catalytic activity">
    <reaction evidence="13 14">
        <text>di-trans,octa-cis-undecaprenyl diphosphate + H2O = di-trans,octa-cis-undecaprenyl phosphate + phosphate + H(+)</text>
        <dbReference type="Rhea" id="RHEA:28094"/>
        <dbReference type="ChEBI" id="CHEBI:15377"/>
        <dbReference type="ChEBI" id="CHEBI:15378"/>
        <dbReference type="ChEBI" id="CHEBI:43474"/>
        <dbReference type="ChEBI" id="CHEBI:58405"/>
        <dbReference type="ChEBI" id="CHEBI:60392"/>
        <dbReference type="EC" id="3.6.1.27"/>
    </reaction>
</comment>
<dbReference type="Pfam" id="PF02673">
    <property type="entry name" value="BacA"/>
    <property type="match status" value="1"/>
</dbReference>
<dbReference type="NCBIfam" id="NF001390">
    <property type="entry name" value="PRK00281.1-4"/>
    <property type="match status" value="1"/>
</dbReference>
<gene>
    <name evidence="14" type="primary">uppP</name>
    <name evidence="15" type="ORF">SAMN05192560_0100</name>
</gene>
<evidence type="ECO:0000256" key="7">
    <source>
        <dbReference type="ARBA" id="ARBA00022801"/>
    </source>
</evidence>
<evidence type="ECO:0000256" key="3">
    <source>
        <dbReference type="ARBA" id="ARBA00012374"/>
    </source>
</evidence>
<comment type="miscellaneous">
    <text evidence="14">Bacitracin is thought to be involved in the inhibition of peptidoglycan synthesis by sequestering undecaprenyl diphosphate, thereby reducing the pool of lipid carrier available.</text>
</comment>
<keyword evidence="10 14" id="KW-0046">Antibiotic resistance</keyword>
<feature type="transmembrane region" description="Helical" evidence="14">
    <location>
        <begin position="110"/>
        <end position="132"/>
    </location>
</feature>
<feature type="transmembrane region" description="Helical" evidence="14">
    <location>
        <begin position="251"/>
        <end position="269"/>
    </location>
</feature>
<evidence type="ECO:0000256" key="8">
    <source>
        <dbReference type="ARBA" id="ARBA00022989"/>
    </source>
</evidence>
<dbReference type="GO" id="GO:0009252">
    <property type="term" value="P:peptidoglycan biosynthetic process"/>
    <property type="evidence" value="ECO:0007669"/>
    <property type="project" value="UniProtKB-KW"/>
</dbReference>
<evidence type="ECO:0000256" key="2">
    <source>
        <dbReference type="ARBA" id="ARBA00010621"/>
    </source>
</evidence>
<evidence type="ECO:0000256" key="11">
    <source>
        <dbReference type="ARBA" id="ARBA00032707"/>
    </source>
</evidence>
<accession>A0A238XSM3</accession>
<feature type="transmembrane region" description="Helical" evidence="14">
    <location>
        <begin position="192"/>
        <end position="210"/>
    </location>
</feature>
<keyword evidence="8 14" id="KW-1133">Transmembrane helix</keyword>
<evidence type="ECO:0000313" key="16">
    <source>
        <dbReference type="Proteomes" id="UP000198305"/>
    </source>
</evidence>
<dbReference type="EC" id="3.6.1.27" evidence="3 14"/>
<evidence type="ECO:0000256" key="12">
    <source>
        <dbReference type="ARBA" id="ARBA00032932"/>
    </source>
</evidence>
<keyword evidence="5 14" id="KW-1003">Cell membrane</keyword>
<protein>
    <recommendedName>
        <fullName evidence="4 14">Undecaprenyl-diphosphatase</fullName>
        <ecNumber evidence="3 14">3.6.1.27</ecNumber>
    </recommendedName>
    <alternativeName>
        <fullName evidence="12 14">Bacitracin resistance protein</fullName>
    </alternativeName>
    <alternativeName>
        <fullName evidence="11 14">Undecaprenyl pyrophosphate phosphatase</fullName>
    </alternativeName>
</protein>
<comment type="subcellular location">
    <subcellularLocation>
        <location evidence="1 14">Cell membrane</location>
        <topology evidence="1 14">Multi-pass membrane protein</topology>
    </subcellularLocation>
</comment>
<evidence type="ECO:0000256" key="6">
    <source>
        <dbReference type="ARBA" id="ARBA00022692"/>
    </source>
</evidence>
<dbReference type="GO" id="GO:0046677">
    <property type="term" value="P:response to antibiotic"/>
    <property type="evidence" value="ECO:0007669"/>
    <property type="project" value="UniProtKB-UniRule"/>
</dbReference>
<name>A0A238XSM3_9PROT</name>
<evidence type="ECO:0000256" key="1">
    <source>
        <dbReference type="ARBA" id="ARBA00004651"/>
    </source>
</evidence>
<dbReference type="EMBL" id="FZOA01000001">
    <property type="protein sequence ID" value="SNR61009.1"/>
    <property type="molecule type" value="Genomic_DNA"/>
</dbReference>
<dbReference type="GO" id="GO:0008360">
    <property type="term" value="P:regulation of cell shape"/>
    <property type="evidence" value="ECO:0007669"/>
    <property type="project" value="UniProtKB-KW"/>
</dbReference>
<reference evidence="16" key="1">
    <citation type="submission" date="2017-06" db="EMBL/GenBank/DDBJ databases">
        <authorList>
            <person name="Varghese N."/>
            <person name="Submissions S."/>
        </authorList>
    </citation>
    <scope>NUCLEOTIDE SEQUENCE [LARGE SCALE GENOMIC DNA]</scope>
    <source>
        <strain evidence="16">Ca-68</strain>
    </source>
</reference>
<keyword evidence="14" id="KW-0133">Cell shape</keyword>
<dbReference type="PANTHER" id="PTHR30622:SF3">
    <property type="entry name" value="UNDECAPRENYL-DIPHOSPHATASE"/>
    <property type="match status" value="1"/>
</dbReference>
<dbReference type="NCBIfam" id="TIGR00753">
    <property type="entry name" value="undec_PP_bacA"/>
    <property type="match status" value="1"/>
</dbReference>
<keyword evidence="6 14" id="KW-0812">Transmembrane</keyword>
<sequence length="270" mass="29559">MDFLLLLKALLLGIVEGATEFLPISSTGHLIIIGDLLNFNDEKGKVFEIVIQLGAILAVCWEYRARLTSVASTLHTATSQRFILNLFIAFLPAAVLGLLLHGFIKAHLFSSVTVACALIIGGLVILLVEHFYAPHKTSDVRKTASLNEISPWQALKVGCAQSLAIMPGVSRSGATILGGMIFGLDRKTATEFSFFLAIPVMLAATFYDVYKNFGLFVLEDLGMFAVGFITAFLAALVAIKTLIRYVANHDFKGFAYYRIVLGIIVLVYYW</sequence>
<dbReference type="PANTHER" id="PTHR30622">
    <property type="entry name" value="UNDECAPRENYL-DIPHOSPHATASE"/>
    <property type="match status" value="1"/>
</dbReference>
<evidence type="ECO:0000313" key="15">
    <source>
        <dbReference type="EMBL" id="SNR61009.1"/>
    </source>
</evidence>
<evidence type="ECO:0000256" key="13">
    <source>
        <dbReference type="ARBA" id="ARBA00047594"/>
    </source>
</evidence>
<keyword evidence="7 14" id="KW-0378">Hydrolase</keyword>
<comment type="similarity">
    <text evidence="2 14">Belongs to the UppP family.</text>
</comment>
<keyword evidence="9 14" id="KW-0472">Membrane</keyword>
<evidence type="ECO:0000256" key="10">
    <source>
        <dbReference type="ARBA" id="ARBA00023251"/>
    </source>
</evidence>
<feature type="transmembrane region" description="Helical" evidence="14">
    <location>
        <begin position="46"/>
        <end position="63"/>
    </location>
</feature>
<keyword evidence="16" id="KW-1185">Reference proteome</keyword>
<dbReference type="NCBIfam" id="NF001389">
    <property type="entry name" value="PRK00281.1-2"/>
    <property type="match status" value="1"/>
</dbReference>
<evidence type="ECO:0000256" key="9">
    <source>
        <dbReference type="ARBA" id="ARBA00023136"/>
    </source>
</evidence>
<keyword evidence="14" id="KW-0573">Peptidoglycan synthesis</keyword>
<dbReference type="RefSeq" id="WP_089374590.1">
    <property type="nucleotide sequence ID" value="NZ_FZOA01000001.1"/>
</dbReference>
<dbReference type="OrthoDB" id="9808289at2"/>
<evidence type="ECO:0000256" key="14">
    <source>
        <dbReference type="HAMAP-Rule" id="MF_01006"/>
    </source>
</evidence>
<feature type="transmembrane region" description="Helical" evidence="14">
    <location>
        <begin position="222"/>
        <end position="239"/>
    </location>
</feature>
<dbReference type="Proteomes" id="UP000198305">
    <property type="component" value="Unassembled WGS sequence"/>
</dbReference>
<dbReference type="GO" id="GO:0005886">
    <property type="term" value="C:plasma membrane"/>
    <property type="evidence" value="ECO:0007669"/>
    <property type="project" value="UniProtKB-SubCell"/>
</dbReference>
<proteinExistence type="inferred from homology"/>